<organism evidence="2 3">
    <name type="scientific">Dothidotthia symphoricarpi CBS 119687</name>
    <dbReference type="NCBI Taxonomy" id="1392245"/>
    <lineage>
        <taxon>Eukaryota</taxon>
        <taxon>Fungi</taxon>
        <taxon>Dikarya</taxon>
        <taxon>Ascomycota</taxon>
        <taxon>Pezizomycotina</taxon>
        <taxon>Dothideomycetes</taxon>
        <taxon>Pleosporomycetidae</taxon>
        <taxon>Pleosporales</taxon>
        <taxon>Dothidotthiaceae</taxon>
        <taxon>Dothidotthia</taxon>
    </lineage>
</organism>
<name>A0A6A6A7Q8_9PLEO</name>
<dbReference type="PANTHER" id="PTHR14187:SF82">
    <property type="entry name" value="FAMILY CHAPERONE, PUTATIVE (AFU_ORTHOLOGUE AFUA_7G08575)-RELATED"/>
    <property type="match status" value="1"/>
</dbReference>
<feature type="region of interest" description="Disordered" evidence="1">
    <location>
        <begin position="1"/>
        <end position="22"/>
    </location>
</feature>
<gene>
    <name evidence="2" type="ORF">P153DRAFT_432314</name>
</gene>
<evidence type="ECO:0000313" key="3">
    <source>
        <dbReference type="Proteomes" id="UP000799771"/>
    </source>
</evidence>
<proteinExistence type="predicted"/>
<evidence type="ECO:0000256" key="1">
    <source>
        <dbReference type="SAM" id="MobiDB-lite"/>
    </source>
</evidence>
<sequence length="643" mass="73503">MASMNSTEHSSMTQNESEYTRDGFMGQEVLETRLVIGLDYGTTFTGVAYATPSGAQCALDQIDVMTDWGPQMDNHDKVPSVISYSRPSQATEQQWGSNLSADAVSMVHTKLELGLQDVLGELDMTLQVLDGMMDLNFDAMMMSRGNQDLPPYSHKSPEAIVTDYLTKVFEWLEQEVEKFGSVLRKHTATDIVVTVPTEWSYMAMNSTFRALSKAGFNQLNFPKLEEVMFITEPEAAALYTARYYRDEKREEFLREREYFILCDAGGGTVDVVSYQVQRLYPSLQLDQVGLPTGEKCGSIFINQKFKEWIRLLLGDEEYRKLDPNLDIGKNASHASETPAMRALMKKFDALKKHFGMDSRDLRLTLPDPVQDLNIPGRVNQGLITIPRKAMENFFDACLIEIVKLIKEHIRRIELRGSRPRNLFLVGGFGESEYLQWQIEDTLKEEGLLMKFRRPHESWTAVVQGAVVCGIEKKGTQNLKRTNSCRHSYAICMDELFNKVHHLDEDAFQRNGTAQARSQLIWLLNKGDLILSDGPRRVEKDIDLKLTKFRQDTLKVPIFRNSSNEEERPTRFGNAQDELELACELVIDLSKIQLERNRPGRIRKFGTDTSYQATIKLVLELDWDVLEASIWWSDMELARSAVKY</sequence>
<protein>
    <recommendedName>
        <fullName evidence="4">Actin-like ATPase domain-containing protein</fullName>
    </recommendedName>
</protein>
<dbReference type="AlphaFoldDB" id="A0A6A6A7Q8"/>
<dbReference type="Gene3D" id="3.30.420.40">
    <property type="match status" value="1"/>
</dbReference>
<accession>A0A6A6A7Q8</accession>
<keyword evidence="3" id="KW-1185">Reference proteome</keyword>
<dbReference type="PANTHER" id="PTHR14187">
    <property type="entry name" value="ALPHA KINASE/ELONGATION FACTOR 2 KINASE"/>
    <property type="match status" value="1"/>
</dbReference>
<dbReference type="InterPro" id="IPR043129">
    <property type="entry name" value="ATPase_NBD"/>
</dbReference>
<feature type="compositionally biased region" description="Polar residues" evidence="1">
    <location>
        <begin position="1"/>
        <end position="17"/>
    </location>
</feature>
<dbReference type="GeneID" id="54413393"/>
<dbReference type="RefSeq" id="XP_033522259.1">
    <property type="nucleotide sequence ID" value="XM_033672961.1"/>
</dbReference>
<evidence type="ECO:0000313" key="2">
    <source>
        <dbReference type="EMBL" id="KAF2127870.1"/>
    </source>
</evidence>
<reference evidence="2" key="1">
    <citation type="journal article" date="2020" name="Stud. Mycol.">
        <title>101 Dothideomycetes genomes: a test case for predicting lifestyles and emergence of pathogens.</title>
        <authorList>
            <person name="Haridas S."/>
            <person name="Albert R."/>
            <person name="Binder M."/>
            <person name="Bloem J."/>
            <person name="Labutti K."/>
            <person name="Salamov A."/>
            <person name="Andreopoulos B."/>
            <person name="Baker S."/>
            <person name="Barry K."/>
            <person name="Bills G."/>
            <person name="Bluhm B."/>
            <person name="Cannon C."/>
            <person name="Castanera R."/>
            <person name="Culley D."/>
            <person name="Daum C."/>
            <person name="Ezra D."/>
            <person name="Gonzalez J."/>
            <person name="Henrissat B."/>
            <person name="Kuo A."/>
            <person name="Liang C."/>
            <person name="Lipzen A."/>
            <person name="Lutzoni F."/>
            <person name="Magnuson J."/>
            <person name="Mondo S."/>
            <person name="Nolan M."/>
            <person name="Ohm R."/>
            <person name="Pangilinan J."/>
            <person name="Park H.-J."/>
            <person name="Ramirez L."/>
            <person name="Alfaro M."/>
            <person name="Sun H."/>
            <person name="Tritt A."/>
            <person name="Yoshinaga Y."/>
            <person name="Zwiers L.-H."/>
            <person name="Turgeon B."/>
            <person name="Goodwin S."/>
            <person name="Spatafora J."/>
            <person name="Crous P."/>
            <person name="Grigoriev I."/>
        </authorList>
    </citation>
    <scope>NUCLEOTIDE SEQUENCE</scope>
    <source>
        <strain evidence="2">CBS 119687</strain>
    </source>
</reference>
<dbReference type="CDD" id="cd10170">
    <property type="entry name" value="ASKHA_NBD_HSP70"/>
    <property type="match status" value="1"/>
</dbReference>
<dbReference type="OrthoDB" id="2963168at2759"/>
<dbReference type="Proteomes" id="UP000799771">
    <property type="component" value="Unassembled WGS sequence"/>
</dbReference>
<dbReference type="SUPFAM" id="SSF53067">
    <property type="entry name" value="Actin-like ATPase domain"/>
    <property type="match status" value="2"/>
</dbReference>
<evidence type="ECO:0008006" key="4">
    <source>
        <dbReference type="Google" id="ProtNLM"/>
    </source>
</evidence>
<dbReference type="EMBL" id="ML977509">
    <property type="protein sequence ID" value="KAF2127870.1"/>
    <property type="molecule type" value="Genomic_DNA"/>
</dbReference>